<name>A0AAV5AAY9_9AGAM</name>
<dbReference type="GO" id="GO:0005840">
    <property type="term" value="C:ribosome"/>
    <property type="evidence" value="ECO:0007669"/>
    <property type="project" value="UniProtKB-KW"/>
</dbReference>
<evidence type="ECO:0000256" key="8">
    <source>
        <dbReference type="SAM" id="Coils"/>
    </source>
</evidence>
<dbReference type="GO" id="GO:0003735">
    <property type="term" value="F:structural constituent of ribosome"/>
    <property type="evidence" value="ECO:0007669"/>
    <property type="project" value="InterPro"/>
</dbReference>
<feature type="domain" description="Small ribosomal subunit protein uS10" evidence="9">
    <location>
        <begin position="35"/>
        <end position="132"/>
    </location>
</feature>
<evidence type="ECO:0000259" key="9">
    <source>
        <dbReference type="SMART" id="SM01403"/>
    </source>
</evidence>
<organism evidence="10 11">
    <name type="scientific">Clathrus columnatus</name>
    <dbReference type="NCBI Taxonomy" id="1419009"/>
    <lineage>
        <taxon>Eukaryota</taxon>
        <taxon>Fungi</taxon>
        <taxon>Dikarya</taxon>
        <taxon>Basidiomycota</taxon>
        <taxon>Agaricomycotina</taxon>
        <taxon>Agaricomycetes</taxon>
        <taxon>Phallomycetidae</taxon>
        <taxon>Phallales</taxon>
        <taxon>Clathraceae</taxon>
        <taxon>Clathrus</taxon>
    </lineage>
</organism>
<comment type="function">
    <text evidence="6">Involved in mitochondrial genome encoded proteins translation. Involved in the binding of tRNA to the ribosomes.</text>
</comment>
<dbReference type="SMART" id="SM01403">
    <property type="entry name" value="Ribosomal_S10"/>
    <property type="match status" value="1"/>
</dbReference>
<dbReference type="FunFam" id="3.30.70.600:FF:000003">
    <property type="entry name" value="30S ribosomal protein S10"/>
    <property type="match status" value="1"/>
</dbReference>
<dbReference type="GO" id="GO:1990904">
    <property type="term" value="C:ribonucleoprotein complex"/>
    <property type="evidence" value="ECO:0007669"/>
    <property type="project" value="UniProtKB-KW"/>
</dbReference>
<dbReference type="InterPro" id="IPR027486">
    <property type="entry name" value="Ribosomal_uS10_dom"/>
</dbReference>
<reference evidence="10" key="1">
    <citation type="submission" date="2021-10" db="EMBL/GenBank/DDBJ databases">
        <title>De novo Genome Assembly of Clathrus columnatus (Basidiomycota, Fungi) Using Illumina and Nanopore Sequence Data.</title>
        <authorList>
            <person name="Ogiso-Tanaka E."/>
            <person name="Itagaki H."/>
            <person name="Hosoya T."/>
            <person name="Hosaka K."/>
        </authorList>
    </citation>
    <scope>NUCLEOTIDE SEQUENCE</scope>
    <source>
        <strain evidence="10">MO-923</strain>
    </source>
</reference>
<evidence type="ECO:0000256" key="6">
    <source>
        <dbReference type="ARBA" id="ARBA00057689"/>
    </source>
</evidence>
<keyword evidence="2" id="KW-0689">Ribosomal protein</keyword>
<evidence type="ECO:0000256" key="3">
    <source>
        <dbReference type="ARBA" id="ARBA00023274"/>
    </source>
</evidence>
<dbReference type="HAMAP" id="MF_00508">
    <property type="entry name" value="Ribosomal_uS10"/>
    <property type="match status" value="1"/>
</dbReference>
<dbReference type="GO" id="GO:0006412">
    <property type="term" value="P:translation"/>
    <property type="evidence" value="ECO:0007669"/>
    <property type="project" value="InterPro"/>
</dbReference>
<dbReference type="Proteomes" id="UP001050691">
    <property type="component" value="Unassembled WGS sequence"/>
</dbReference>
<comment type="similarity">
    <text evidence="1">Belongs to the universal ribosomal protein uS10 family.</text>
</comment>
<evidence type="ECO:0000313" key="11">
    <source>
        <dbReference type="Proteomes" id="UP001050691"/>
    </source>
</evidence>
<dbReference type="SUPFAM" id="SSF54999">
    <property type="entry name" value="Ribosomal protein S10"/>
    <property type="match status" value="1"/>
</dbReference>
<keyword evidence="3" id="KW-0687">Ribonucleoprotein</keyword>
<dbReference type="PANTHER" id="PTHR11700">
    <property type="entry name" value="30S RIBOSOMAL PROTEIN S10 FAMILY MEMBER"/>
    <property type="match status" value="1"/>
</dbReference>
<dbReference type="EMBL" id="BPWL01000006">
    <property type="protein sequence ID" value="GJJ11505.1"/>
    <property type="molecule type" value="Genomic_DNA"/>
</dbReference>
<dbReference type="InterPro" id="IPR036838">
    <property type="entry name" value="Ribosomal_uS10_dom_sf"/>
</dbReference>
<evidence type="ECO:0000256" key="4">
    <source>
        <dbReference type="ARBA" id="ARBA00035261"/>
    </source>
</evidence>
<evidence type="ECO:0000256" key="5">
    <source>
        <dbReference type="ARBA" id="ARBA00042916"/>
    </source>
</evidence>
<comment type="subunit">
    <text evidence="7">Part of the mitochondrial small ribosomal subunit.</text>
</comment>
<proteinExistence type="inferred from homology"/>
<dbReference type="Pfam" id="PF00338">
    <property type="entry name" value="Ribosomal_S10"/>
    <property type="match status" value="1"/>
</dbReference>
<protein>
    <recommendedName>
        <fullName evidence="4">Small ribosomal subunit protein uS10m</fullName>
    </recommendedName>
    <alternativeName>
        <fullName evidence="5">37S ribosomal protein S10, mitochondrial</fullName>
    </alternativeName>
</protein>
<evidence type="ECO:0000256" key="7">
    <source>
        <dbReference type="ARBA" id="ARBA00065857"/>
    </source>
</evidence>
<evidence type="ECO:0000256" key="1">
    <source>
        <dbReference type="ARBA" id="ARBA00007102"/>
    </source>
</evidence>
<keyword evidence="8" id="KW-0175">Coiled coil</keyword>
<evidence type="ECO:0000256" key="2">
    <source>
        <dbReference type="ARBA" id="ARBA00022980"/>
    </source>
</evidence>
<keyword evidence="11" id="KW-1185">Reference proteome</keyword>
<sequence length="194" mass="22412">MITQAKHNQGTVWAADDFLPPIVYHPRPHGIPVALLHFRSHHPKLLELFTYFATHTASALDIPISRPVFLPNQRSLWTVPRSPFVHKKSQENFERIVHKRLIKAWDADPIVIGTWVNYLKEYHVEGVGLRIVRWEHAPIGFANANAEALRRQVEEMRRSTDRGRIEETIEKVVAIETEAARTEENKSILDSEHP</sequence>
<comment type="caution">
    <text evidence="10">The sequence shown here is derived from an EMBL/GenBank/DDBJ whole genome shotgun (WGS) entry which is preliminary data.</text>
</comment>
<feature type="coiled-coil region" evidence="8">
    <location>
        <begin position="139"/>
        <end position="185"/>
    </location>
</feature>
<evidence type="ECO:0000313" key="10">
    <source>
        <dbReference type="EMBL" id="GJJ11505.1"/>
    </source>
</evidence>
<dbReference type="Gene3D" id="3.30.70.600">
    <property type="entry name" value="Ribosomal protein S10 domain"/>
    <property type="match status" value="1"/>
</dbReference>
<dbReference type="InterPro" id="IPR001848">
    <property type="entry name" value="Ribosomal_uS10"/>
</dbReference>
<accession>A0AAV5AAY9</accession>
<dbReference type="AlphaFoldDB" id="A0AAV5AAY9"/>
<gene>
    <name evidence="10" type="ORF">Clacol_005738</name>
</gene>